<dbReference type="EMBL" id="VDEQ01000097">
    <property type="protein sequence ID" value="MQS35854.1"/>
    <property type="molecule type" value="Genomic_DNA"/>
</dbReference>
<evidence type="ECO:0000313" key="1">
    <source>
        <dbReference type="EMBL" id="MQS35854.1"/>
    </source>
</evidence>
<name>A0ABW9NS13_9ACTN</name>
<dbReference type="RefSeq" id="WP_153482366.1">
    <property type="nucleotide sequence ID" value="NZ_VDEQ01000097.1"/>
</dbReference>
<proteinExistence type="predicted"/>
<gene>
    <name evidence="1" type="ORF">FFZ77_09640</name>
</gene>
<organism evidence="1 2">
    <name type="scientific">Streptomyces katsurahamanus</name>
    <dbReference type="NCBI Taxonomy" id="2577098"/>
    <lineage>
        <taxon>Bacteria</taxon>
        <taxon>Bacillati</taxon>
        <taxon>Actinomycetota</taxon>
        <taxon>Actinomycetes</taxon>
        <taxon>Kitasatosporales</taxon>
        <taxon>Streptomycetaceae</taxon>
        <taxon>Streptomyces</taxon>
    </lineage>
</organism>
<dbReference type="Proteomes" id="UP000460558">
    <property type="component" value="Unassembled WGS sequence"/>
</dbReference>
<evidence type="ECO:0008006" key="3">
    <source>
        <dbReference type="Google" id="ProtNLM"/>
    </source>
</evidence>
<evidence type="ECO:0000313" key="2">
    <source>
        <dbReference type="Proteomes" id="UP000460558"/>
    </source>
</evidence>
<accession>A0ABW9NS13</accession>
<protein>
    <recommendedName>
        <fullName evidence="3">Transposase</fullName>
    </recommendedName>
</protein>
<comment type="caution">
    <text evidence="1">The sequence shown here is derived from an EMBL/GenBank/DDBJ whole genome shotgun (WGS) entry which is preliminary data.</text>
</comment>
<keyword evidence="2" id="KW-1185">Reference proteome</keyword>
<reference evidence="1 2" key="1">
    <citation type="submission" date="2019-06" db="EMBL/GenBank/DDBJ databases">
        <title>Comparative genomics and metabolomics analyses of clavulanic acid producing Streptomyces species provides insight into specialized metabolism and evolution of beta-lactam biosynthetic gene clusters.</title>
        <authorList>
            <person name="Moore M.A."/>
            <person name="Cruz-Morales P."/>
            <person name="Barona Gomez F."/>
            <person name="Kapil T."/>
        </authorList>
    </citation>
    <scope>NUCLEOTIDE SEQUENCE [LARGE SCALE GENOMIC DNA]</scope>
    <source>
        <strain evidence="1 2">T-272</strain>
    </source>
</reference>
<sequence>MARVRVRIFTCDWPGCTAELRTAYTTERKAKAYVWKRGWLWTADGAGMHFCGAVASSGRRPGHARRILAEHRPALVRLTPPCSGWSVACWCGWSASERPTESAAPNAAGARTLWAGHLTLPRGAGSAAPAA</sequence>